<dbReference type="InterPro" id="IPR045163">
    <property type="entry name" value="Focadhesin/RST1"/>
</dbReference>
<dbReference type="EMBL" id="PNBA02000018">
    <property type="protein sequence ID" value="KAG6392498.1"/>
    <property type="molecule type" value="Genomic_DNA"/>
</dbReference>
<keyword evidence="2" id="KW-1185">Reference proteome</keyword>
<name>A0A8X8WCN0_SALSN</name>
<reference evidence="1" key="1">
    <citation type="submission" date="2018-01" db="EMBL/GenBank/DDBJ databases">
        <authorList>
            <person name="Mao J.F."/>
        </authorList>
    </citation>
    <scope>NUCLEOTIDE SEQUENCE</scope>
    <source>
        <strain evidence="1">Huo1</strain>
        <tissue evidence="1">Leaf</tissue>
    </source>
</reference>
<evidence type="ECO:0000313" key="2">
    <source>
        <dbReference type="Proteomes" id="UP000298416"/>
    </source>
</evidence>
<dbReference type="AlphaFoldDB" id="A0A8X8WCN0"/>
<comment type="caution">
    <text evidence="1">The sequence shown here is derived from an EMBL/GenBank/DDBJ whole genome shotgun (WGS) entry which is preliminary data.</text>
</comment>
<evidence type="ECO:0000313" key="1">
    <source>
        <dbReference type="EMBL" id="KAG6392498.1"/>
    </source>
</evidence>
<organism evidence="1">
    <name type="scientific">Salvia splendens</name>
    <name type="common">Scarlet sage</name>
    <dbReference type="NCBI Taxonomy" id="180675"/>
    <lineage>
        <taxon>Eukaryota</taxon>
        <taxon>Viridiplantae</taxon>
        <taxon>Streptophyta</taxon>
        <taxon>Embryophyta</taxon>
        <taxon>Tracheophyta</taxon>
        <taxon>Spermatophyta</taxon>
        <taxon>Magnoliopsida</taxon>
        <taxon>eudicotyledons</taxon>
        <taxon>Gunneridae</taxon>
        <taxon>Pentapetalae</taxon>
        <taxon>asterids</taxon>
        <taxon>lamiids</taxon>
        <taxon>Lamiales</taxon>
        <taxon>Lamiaceae</taxon>
        <taxon>Nepetoideae</taxon>
        <taxon>Mentheae</taxon>
        <taxon>Salviinae</taxon>
        <taxon>Salvia</taxon>
        <taxon>Salvia subgen. Calosphace</taxon>
        <taxon>core Calosphace</taxon>
    </lineage>
</organism>
<dbReference type="GO" id="GO:0060147">
    <property type="term" value="P:regulation of post-transcriptional gene silencing"/>
    <property type="evidence" value="ECO:0007669"/>
    <property type="project" value="InterPro"/>
</dbReference>
<dbReference type="PANTHER" id="PTHR16212">
    <property type="entry name" value="FOCADHESIN FAMILY MEMBER"/>
    <property type="match status" value="1"/>
</dbReference>
<dbReference type="Proteomes" id="UP000298416">
    <property type="component" value="Unassembled WGS sequence"/>
</dbReference>
<reference evidence="1" key="2">
    <citation type="submission" date="2020-08" db="EMBL/GenBank/DDBJ databases">
        <title>Plant Genome Project.</title>
        <authorList>
            <person name="Zhang R.-G."/>
        </authorList>
    </citation>
    <scope>NUCLEOTIDE SEQUENCE</scope>
    <source>
        <strain evidence="1">Huo1</strain>
        <tissue evidence="1">Leaf</tissue>
    </source>
</reference>
<protein>
    <submittedName>
        <fullName evidence="1">Uncharacterized protein</fullName>
    </submittedName>
</protein>
<accession>A0A8X8WCN0</accession>
<proteinExistence type="predicted"/>
<dbReference type="PANTHER" id="PTHR16212:SF4">
    <property type="entry name" value="FOCADHESIN"/>
    <property type="match status" value="1"/>
</dbReference>
<sequence length="62" mass="6777">MERWLRSSILVLEAKAHLTVLDKTSKAATDMLKILTRLAEAAIPRSAENIALALGAFCLVKI</sequence>
<gene>
    <name evidence="1" type="ORF">SASPL_146720</name>
</gene>